<evidence type="ECO:0008006" key="4">
    <source>
        <dbReference type="Google" id="ProtNLM"/>
    </source>
</evidence>
<dbReference type="AlphaFoldDB" id="A0A9P7G761"/>
<dbReference type="Proteomes" id="UP000775547">
    <property type="component" value="Unassembled WGS sequence"/>
</dbReference>
<evidence type="ECO:0000313" key="3">
    <source>
        <dbReference type="Proteomes" id="UP000775547"/>
    </source>
</evidence>
<dbReference type="EMBL" id="JABCKV010000258">
    <property type="protein sequence ID" value="KAG5641727.1"/>
    <property type="molecule type" value="Genomic_DNA"/>
</dbReference>
<dbReference type="GO" id="GO:0005743">
    <property type="term" value="C:mitochondrial inner membrane"/>
    <property type="evidence" value="ECO:0007669"/>
    <property type="project" value="TreeGrafter"/>
</dbReference>
<sequence>MSFLSPWPTRSLARSQHHLLCLRRSFCSTRRLRQDEPKPDSQERLQREIEGPEVKTAELGPLSRPLGVTERPTTILKTRTQKVKEYMTDGEARMNQRRHLIKEVGKGYYYDMNMTRKHGGKTWIAPKALIREDKALYLPNVKGKSIDTSEEKNTTTMCYGHITVLAMLGTRMSEVHVKGFVEPTNDRYASHPLYQYVQVNLQENMLKSLLVKFFISSLRAVIPTRLQPTYLVSSQNMEYVRDALGMTNSKVGYVYLIDENLKIRWGGCADATPEEAMSLETCAGVLLKRAEKTTGLHAGAGKKPKAVEQSSETPAKAT</sequence>
<proteinExistence type="predicted"/>
<dbReference type="PANTHER" id="PTHR28106">
    <property type="entry name" value="MITOCHONDRIAL ATPASE COMPLEX SUBUNIT ATP10"/>
    <property type="match status" value="1"/>
</dbReference>
<gene>
    <name evidence="2" type="ORF">DXG03_004318</name>
</gene>
<dbReference type="PANTHER" id="PTHR28106:SF1">
    <property type="entry name" value="MITOCHONDRIAL ATPASE COMPLEX SUBUNIT ATP10"/>
    <property type="match status" value="1"/>
</dbReference>
<feature type="region of interest" description="Disordered" evidence="1">
    <location>
        <begin position="296"/>
        <end position="318"/>
    </location>
</feature>
<accession>A0A9P7G761</accession>
<comment type="caution">
    <text evidence="2">The sequence shown here is derived from an EMBL/GenBank/DDBJ whole genome shotgun (WGS) entry which is preliminary data.</text>
</comment>
<reference evidence="2" key="2">
    <citation type="submission" date="2021-10" db="EMBL/GenBank/DDBJ databases">
        <title>Phylogenomics reveals ancestral predisposition of the termite-cultivated fungus Termitomyces towards a domesticated lifestyle.</title>
        <authorList>
            <person name="Auxier B."/>
            <person name="Grum-Grzhimaylo A."/>
            <person name="Cardenas M.E."/>
            <person name="Lodge J.D."/>
            <person name="Laessoe T."/>
            <person name="Pedersen O."/>
            <person name="Smith M.E."/>
            <person name="Kuyper T.W."/>
            <person name="Franco-Molano E.A."/>
            <person name="Baroni T.J."/>
            <person name="Aanen D.K."/>
        </authorList>
    </citation>
    <scope>NUCLEOTIDE SEQUENCE</scope>
    <source>
        <strain evidence="2">AP01</strain>
        <tissue evidence="2">Mycelium</tissue>
    </source>
</reference>
<organism evidence="2 3">
    <name type="scientific">Asterophora parasitica</name>
    <dbReference type="NCBI Taxonomy" id="117018"/>
    <lineage>
        <taxon>Eukaryota</taxon>
        <taxon>Fungi</taxon>
        <taxon>Dikarya</taxon>
        <taxon>Basidiomycota</taxon>
        <taxon>Agaricomycotina</taxon>
        <taxon>Agaricomycetes</taxon>
        <taxon>Agaricomycetidae</taxon>
        <taxon>Agaricales</taxon>
        <taxon>Tricholomatineae</taxon>
        <taxon>Lyophyllaceae</taxon>
        <taxon>Asterophora</taxon>
    </lineage>
</organism>
<keyword evidence="3" id="KW-1185">Reference proteome</keyword>
<name>A0A9P7G761_9AGAR</name>
<evidence type="ECO:0000313" key="2">
    <source>
        <dbReference type="EMBL" id="KAG5641727.1"/>
    </source>
</evidence>
<evidence type="ECO:0000256" key="1">
    <source>
        <dbReference type="SAM" id="MobiDB-lite"/>
    </source>
</evidence>
<dbReference type="GO" id="GO:0033615">
    <property type="term" value="P:mitochondrial proton-transporting ATP synthase complex assembly"/>
    <property type="evidence" value="ECO:0007669"/>
    <property type="project" value="TreeGrafter"/>
</dbReference>
<feature type="compositionally biased region" description="Polar residues" evidence="1">
    <location>
        <begin position="308"/>
        <end position="318"/>
    </location>
</feature>
<dbReference type="InterPro" id="IPR007849">
    <property type="entry name" value="ATP10"/>
</dbReference>
<dbReference type="Pfam" id="PF05176">
    <property type="entry name" value="ATP-synt_10"/>
    <property type="match status" value="1"/>
</dbReference>
<protein>
    <recommendedName>
        <fullName evidence="4">Mitochondrial ATPase complex subunit ATP10</fullName>
    </recommendedName>
</protein>
<dbReference type="OrthoDB" id="17089at2759"/>
<reference evidence="2" key="1">
    <citation type="submission" date="2020-07" db="EMBL/GenBank/DDBJ databases">
        <authorList>
            <person name="Nieuwenhuis M."/>
            <person name="Van De Peppel L.J.J."/>
        </authorList>
    </citation>
    <scope>NUCLEOTIDE SEQUENCE</scope>
    <source>
        <strain evidence="2">AP01</strain>
        <tissue evidence="2">Mycelium</tissue>
    </source>
</reference>